<evidence type="ECO:0000256" key="10">
    <source>
        <dbReference type="SAM" id="SignalP"/>
    </source>
</evidence>
<feature type="active site" description="Charge relay system" evidence="6 7">
    <location>
        <position position="213"/>
    </location>
</feature>
<dbReference type="InterPro" id="IPR050131">
    <property type="entry name" value="Peptidase_S8_subtilisin-like"/>
</dbReference>
<evidence type="ECO:0000256" key="4">
    <source>
        <dbReference type="ARBA" id="ARBA00022801"/>
    </source>
</evidence>
<dbReference type="Gene3D" id="3.50.30.30">
    <property type="match status" value="1"/>
</dbReference>
<dbReference type="Proteomes" id="UP000765509">
    <property type="component" value="Unassembled WGS sequence"/>
</dbReference>
<feature type="active site" description="Charge relay system" evidence="6 7">
    <location>
        <position position="529"/>
    </location>
</feature>
<evidence type="ECO:0000256" key="6">
    <source>
        <dbReference type="PIRSR" id="PIRSR615500-1"/>
    </source>
</evidence>
<feature type="region of interest" description="Disordered" evidence="9">
    <location>
        <begin position="832"/>
        <end position="856"/>
    </location>
</feature>
<dbReference type="GO" id="GO:0016020">
    <property type="term" value="C:membrane"/>
    <property type="evidence" value="ECO:0007669"/>
    <property type="project" value="InterPro"/>
</dbReference>
<evidence type="ECO:0000259" key="12">
    <source>
        <dbReference type="Pfam" id="PF06280"/>
    </source>
</evidence>
<sequence length="978" mass="105327">MQAIWFLRAAALSCATGLFPSPAVGRGYVSRPSRYVVEYKPQLANDPTSTDENRQQVIDHLNQHNIPHDDVRPLDSAPDIFSGLSLGVHGKNPIKVLKKVSFIKDVYPVLPVSRPGLVQSTPVANNLVEGAKFDLFEPHVQVAISRLQDQGYKCSGINIAVIDTGCDCSHPALGEGFGKGFKIAKGYDFVGDSYNGTNKPMPDGNPCTTCALHGTHIMGVLAANDNQMGFKGVCPEATMSAYRVFGCREDTNDEVVAAALLRAYKDGAHVFSLSVGAPGGWSGRSLASVVASRIAQKRVVVVSAGNTGQEGMFFATSPSTGSGVLSVGSVQSSSLVSHLFTTSANNKTFHYFATFPLQAGTYPLYPISRRLKAIDDACKELPNSVPNLSGYVVLVRRSQTPNCTFPTQLANLLKKGTETILWVNNNSLPEYVAPDGSSGVSVGVITQTIGEYLRAQYFKASANLTITISTDLTITQVMAPDRGKVSSFSNYGPMFDFTTPTPSVLGVGGNVLSTYPVSAGSFAIASGTSISAPQVAGIAALILNVRGKDVPPSEVYSRIATSGTPVSNFSETKILESVCHQGSGLVNAWCAAFSETLVSPYSIALNDTINFNSTHSISIINKSQAAISYVVEHLPAGTALAFSANKFLPNPWPVPLTPDYASVSFSVKAFTIQPNETVKVEIRFQYPQGLNANELPVYSGFIRLRTSTECESHNLIYYGVAAAMKSRPVLDYGKSYQDNYTLPALDSGVTGLPVPENYVFTLKGHDFPVIEYRLAFGSPLLLFDLVAANTVLPKIPLDSAKNSFRKKHRRALSSSWLDYYLSLPTNLRVVEEEAGSAGTKPKSTSQLSRRNEDEGGLRLLNTTAPVDGFPGRLSDHFLGIQLLGSVRSYGSLKRWNPRHGVSESDAVTFNGSIYDTSHGVHNRTRAIPVPDGKYKILMRGLRVTGDPLVDSDYEAWLSPSFAIKRSVPLNNQNPTKPK</sequence>
<dbReference type="InterPro" id="IPR015500">
    <property type="entry name" value="Peptidase_S8_subtilisin-rel"/>
</dbReference>
<dbReference type="Pfam" id="PF06280">
    <property type="entry name" value="fn3_5"/>
    <property type="match status" value="1"/>
</dbReference>
<evidence type="ECO:0000256" key="8">
    <source>
        <dbReference type="RuleBase" id="RU003355"/>
    </source>
</evidence>
<dbReference type="PRINTS" id="PR00723">
    <property type="entry name" value="SUBTILISIN"/>
</dbReference>
<dbReference type="AlphaFoldDB" id="A0A9Q3CC22"/>
<dbReference type="GO" id="GO:0004252">
    <property type="term" value="F:serine-type endopeptidase activity"/>
    <property type="evidence" value="ECO:0007669"/>
    <property type="project" value="UniProtKB-UniRule"/>
</dbReference>
<name>A0A9Q3CC22_9BASI</name>
<dbReference type="FunFam" id="3.40.50.200:FF:000036">
    <property type="entry name" value="Serin endopeptidase"/>
    <property type="match status" value="1"/>
</dbReference>
<dbReference type="FunFam" id="3.40.50.200:FF:000051">
    <property type="entry name" value="Uncharacterized protein"/>
    <property type="match status" value="1"/>
</dbReference>
<evidence type="ECO:0000313" key="13">
    <source>
        <dbReference type="EMBL" id="MBW0479850.1"/>
    </source>
</evidence>
<keyword evidence="4 7" id="KW-0378">Hydrolase</keyword>
<keyword evidence="5 7" id="KW-0720">Serine protease</keyword>
<evidence type="ECO:0000256" key="3">
    <source>
        <dbReference type="ARBA" id="ARBA00022729"/>
    </source>
</evidence>
<evidence type="ECO:0000256" key="9">
    <source>
        <dbReference type="SAM" id="MobiDB-lite"/>
    </source>
</evidence>
<dbReference type="Pfam" id="PF00082">
    <property type="entry name" value="Peptidase_S8"/>
    <property type="match status" value="1"/>
</dbReference>
<feature type="active site" description="Charge relay system" evidence="6 7">
    <location>
        <position position="163"/>
    </location>
</feature>
<dbReference type="PROSITE" id="PS00138">
    <property type="entry name" value="SUBTILASE_SER"/>
    <property type="match status" value="1"/>
</dbReference>
<evidence type="ECO:0000256" key="2">
    <source>
        <dbReference type="ARBA" id="ARBA00022670"/>
    </source>
</evidence>
<dbReference type="Gene3D" id="3.40.50.200">
    <property type="entry name" value="Peptidase S8/S53 domain"/>
    <property type="match status" value="1"/>
</dbReference>
<dbReference type="InterPro" id="IPR010435">
    <property type="entry name" value="C5a/SBT2-like_Fn3"/>
</dbReference>
<dbReference type="CDD" id="cd07489">
    <property type="entry name" value="Peptidases_S8_5"/>
    <property type="match status" value="1"/>
</dbReference>
<keyword evidence="2 7" id="KW-0645">Protease</keyword>
<gene>
    <name evidence="13" type="ORF">O181_019565</name>
</gene>
<evidence type="ECO:0000313" key="14">
    <source>
        <dbReference type="Proteomes" id="UP000765509"/>
    </source>
</evidence>
<dbReference type="PANTHER" id="PTHR43806">
    <property type="entry name" value="PEPTIDASE S8"/>
    <property type="match status" value="1"/>
</dbReference>
<feature type="domain" description="Peptidase S8/S53" evidence="11">
    <location>
        <begin position="155"/>
        <end position="559"/>
    </location>
</feature>
<reference evidence="13" key="1">
    <citation type="submission" date="2021-03" db="EMBL/GenBank/DDBJ databases">
        <title>Draft genome sequence of rust myrtle Austropuccinia psidii MF-1, a brazilian biotype.</title>
        <authorList>
            <person name="Quecine M.C."/>
            <person name="Pachon D.M.R."/>
            <person name="Bonatelli M.L."/>
            <person name="Correr F.H."/>
            <person name="Franceschini L.M."/>
            <person name="Leite T.F."/>
            <person name="Margarido G.R.A."/>
            <person name="Almeida C.A."/>
            <person name="Ferrarezi J.A."/>
            <person name="Labate C.A."/>
        </authorList>
    </citation>
    <scope>NUCLEOTIDE SEQUENCE</scope>
    <source>
        <strain evidence="13">MF-1</strain>
    </source>
</reference>
<dbReference type="PANTHER" id="PTHR43806:SF66">
    <property type="entry name" value="SERIN ENDOPEPTIDASE"/>
    <property type="match status" value="1"/>
</dbReference>
<evidence type="ECO:0000259" key="11">
    <source>
        <dbReference type="Pfam" id="PF00082"/>
    </source>
</evidence>
<dbReference type="InterPro" id="IPR000209">
    <property type="entry name" value="Peptidase_S8/S53_dom"/>
</dbReference>
<dbReference type="InterPro" id="IPR034187">
    <property type="entry name" value="Peptidases_S8_5"/>
</dbReference>
<evidence type="ECO:0008006" key="15">
    <source>
        <dbReference type="Google" id="ProtNLM"/>
    </source>
</evidence>
<evidence type="ECO:0000256" key="7">
    <source>
        <dbReference type="PROSITE-ProRule" id="PRU01240"/>
    </source>
</evidence>
<feature type="signal peptide" evidence="10">
    <location>
        <begin position="1"/>
        <end position="25"/>
    </location>
</feature>
<dbReference type="PROSITE" id="PS00136">
    <property type="entry name" value="SUBTILASE_ASP"/>
    <property type="match status" value="1"/>
</dbReference>
<protein>
    <recommendedName>
        <fullName evidence="15">Peptidase S8/S53 domain-containing protein</fullName>
    </recommendedName>
</protein>
<feature type="chain" id="PRO_5040184667" description="Peptidase S8/S53 domain-containing protein" evidence="10">
    <location>
        <begin position="26"/>
        <end position="978"/>
    </location>
</feature>
<dbReference type="InterPro" id="IPR023827">
    <property type="entry name" value="Peptidase_S8_Asp-AS"/>
</dbReference>
<evidence type="ECO:0000256" key="1">
    <source>
        <dbReference type="ARBA" id="ARBA00011073"/>
    </source>
</evidence>
<feature type="domain" description="C5a peptidase/Subtilisin-like protease SBT2-like Fn3-like" evidence="12">
    <location>
        <begin position="603"/>
        <end position="709"/>
    </location>
</feature>
<comment type="caution">
    <text evidence="13">The sequence shown here is derived from an EMBL/GenBank/DDBJ whole genome shotgun (WGS) entry which is preliminary data.</text>
</comment>
<organism evidence="13 14">
    <name type="scientific">Austropuccinia psidii MF-1</name>
    <dbReference type="NCBI Taxonomy" id="1389203"/>
    <lineage>
        <taxon>Eukaryota</taxon>
        <taxon>Fungi</taxon>
        <taxon>Dikarya</taxon>
        <taxon>Basidiomycota</taxon>
        <taxon>Pucciniomycotina</taxon>
        <taxon>Pucciniomycetes</taxon>
        <taxon>Pucciniales</taxon>
        <taxon>Sphaerophragmiaceae</taxon>
        <taxon>Austropuccinia</taxon>
    </lineage>
</organism>
<keyword evidence="3 10" id="KW-0732">Signal</keyword>
<evidence type="ECO:0000256" key="5">
    <source>
        <dbReference type="ARBA" id="ARBA00022825"/>
    </source>
</evidence>
<accession>A0A9Q3CC22</accession>
<dbReference type="OrthoDB" id="206201at2759"/>
<comment type="similarity">
    <text evidence="1 7 8">Belongs to the peptidase S8 family.</text>
</comment>
<dbReference type="PROSITE" id="PS51892">
    <property type="entry name" value="SUBTILASE"/>
    <property type="match status" value="1"/>
</dbReference>
<proteinExistence type="inferred from homology"/>
<dbReference type="GO" id="GO:0005615">
    <property type="term" value="C:extracellular space"/>
    <property type="evidence" value="ECO:0007669"/>
    <property type="project" value="TreeGrafter"/>
</dbReference>
<dbReference type="InterPro" id="IPR023828">
    <property type="entry name" value="Peptidase_S8_Ser-AS"/>
</dbReference>
<keyword evidence="14" id="KW-1185">Reference proteome</keyword>
<dbReference type="InterPro" id="IPR036852">
    <property type="entry name" value="Peptidase_S8/S53_dom_sf"/>
</dbReference>
<dbReference type="EMBL" id="AVOT02005741">
    <property type="protein sequence ID" value="MBW0479850.1"/>
    <property type="molecule type" value="Genomic_DNA"/>
</dbReference>
<dbReference type="SUPFAM" id="SSF52743">
    <property type="entry name" value="Subtilisin-like"/>
    <property type="match status" value="1"/>
</dbReference>
<dbReference type="GO" id="GO:0006508">
    <property type="term" value="P:proteolysis"/>
    <property type="evidence" value="ECO:0007669"/>
    <property type="project" value="UniProtKB-KW"/>
</dbReference>